<dbReference type="SUPFAM" id="SSF46689">
    <property type="entry name" value="Homeodomain-like"/>
    <property type="match status" value="1"/>
</dbReference>
<dbReference type="InterPro" id="IPR009057">
    <property type="entry name" value="Homeodomain-like_sf"/>
</dbReference>
<organism evidence="1 2">
    <name type="scientific">Streptosporangium sandarakinum</name>
    <dbReference type="NCBI Taxonomy" id="1260955"/>
    <lineage>
        <taxon>Bacteria</taxon>
        <taxon>Bacillati</taxon>
        <taxon>Actinomycetota</taxon>
        <taxon>Actinomycetes</taxon>
        <taxon>Streptosporangiales</taxon>
        <taxon>Streptosporangiaceae</taxon>
        <taxon>Streptosporangium</taxon>
    </lineage>
</organism>
<protein>
    <submittedName>
        <fullName evidence="1">Uncharacterized protein</fullName>
    </submittedName>
</protein>
<keyword evidence="2" id="KW-1185">Reference proteome</keyword>
<dbReference type="AlphaFoldDB" id="A0A852V4G8"/>
<dbReference type="Proteomes" id="UP000576393">
    <property type="component" value="Unassembled WGS sequence"/>
</dbReference>
<evidence type="ECO:0000313" key="1">
    <source>
        <dbReference type="EMBL" id="NYF44622.1"/>
    </source>
</evidence>
<reference evidence="1 2" key="1">
    <citation type="submission" date="2020-07" db="EMBL/GenBank/DDBJ databases">
        <title>Sequencing the genomes of 1000 actinobacteria strains.</title>
        <authorList>
            <person name="Klenk H.-P."/>
        </authorList>
    </citation>
    <scope>NUCLEOTIDE SEQUENCE [LARGE SCALE GENOMIC DNA]</scope>
    <source>
        <strain evidence="1 2">DSM 45763</strain>
    </source>
</reference>
<sequence>MGRGRPTKLTPELADRFVQALEEGNSIRRAAALTGITRSTAHAWIAQGEADDAPPEFSDFSDRVTRARTRVMGDLFNAAMQDAIGGVEIKRTVRPDGSEETQVTPPNGKVALQMMALLDPEEWLPRKAVELSGPGAGPVEVSHQADVVEGILARVRAARERRAARAANDAGGDGVGVGE</sequence>
<evidence type="ECO:0000313" key="2">
    <source>
        <dbReference type="Proteomes" id="UP000576393"/>
    </source>
</evidence>
<accession>A0A852V4G8</accession>
<gene>
    <name evidence="1" type="ORF">HDA43_006864</name>
</gene>
<proteinExistence type="predicted"/>
<dbReference type="EMBL" id="JACCCO010000004">
    <property type="protein sequence ID" value="NYF44622.1"/>
    <property type="molecule type" value="Genomic_DNA"/>
</dbReference>
<dbReference type="RefSeq" id="WP_179829088.1">
    <property type="nucleotide sequence ID" value="NZ_JACCCO010000004.1"/>
</dbReference>
<dbReference type="Gene3D" id="1.10.10.60">
    <property type="entry name" value="Homeodomain-like"/>
    <property type="match status" value="1"/>
</dbReference>
<comment type="caution">
    <text evidence="1">The sequence shown here is derived from an EMBL/GenBank/DDBJ whole genome shotgun (WGS) entry which is preliminary data.</text>
</comment>
<name>A0A852V4G8_9ACTN</name>